<dbReference type="EMBL" id="JAGYPG010000002">
    <property type="protein sequence ID" value="MBS4195568.1"/>
    <property type="molecule type" value="Genomic_DNA"/>
</dbReference>
<sequence length="430" mass="50318">MKRLIVTLIQGLFEYLLFFPLVLIIGILVMPQLLWIWVPILFGLFIVGVLFRTFFPKQQWWVYAICSFVFGLIPSILFDQSILTLILLCIIHPVCIYRGMMYVGRRWETLLPTSFMWYGGFGIYFVCYLLFRYVEIFKFYLPIISLCGAAVVVIILFISNSEQLRASTLSKEKKPFISRAIKNQNRVYLALTTAVILLLTNGKIIQEAIIQVIKGLIQMILWLFGSDQGKRVAEDTSPPQMALDLEKGEPNAFLKFLEMIFMYVFYAAIIALAVGMLLLLIKRVRMAVKKALKRFITFLKNIIFRSADLEDSTQYIDEKESVFDWKEWKEAQQEKAKGLFQQIFKREPRWDSLTNEQKVRYVYKQMLKQNKKEMDIKASKTPRETIEILKTLVAEKSTLEELRDAYEQVRYGEQDVEVSRINGLRMLIKE</sequence>
<dbReference type="Proteomes" id="UP000681414">
    <property type="component" value="Unassembled WGS sequence"/>
</dbReference>
<proteinExistence type="predicted"/>
<feature type="transmembrane region" description="Helical" evidence="1">
    <location>
        <begin position="83"/>
        <end position="103"/>
    </location>
</feature>
<gene>
    <name evidence="2" type="ORF">KHA97_10910</name>
</gene>
<feature type="transmembrane region" description="Helical" evidence="1">
    <location>
        <begin position="139"/>
        <end position="158"/>
    </location>
</feature>
<accession>A0A942TEW8</accession>
<name>A0A942TEW8_9BACI</name>
<feature type="transmembrane region" description="Helical" evidence="1">
    <location>
        <begin position="36"/>
        <end position="55"/>
    </location>
</feature>
<keyword evidence="3" id="KW-1185">Reference proteome</keyword>
<evidence type="ECO:0000313" key="3">
    <source>
        <dbReference type="Proteomes" id="UP000681414"/>
    </source>
</evidence>
<feature type="transmembrane region" description="Helical" evidence="1">
    <location>
        <begin position="187"/>
        <end position="205"/>
    </location>
</feature>
<dbReference type="RefSeq" id="WP_213124777.1">
    <property type="nucleotide sequence ID" value="NZ_JAGYPG010000002.1"/>
</dbReference>
<evidence type="ECO:0000256" key="1">
    <source>
        <dbReference type="SAM" id="Phobius"/>
    </source>
</evidence>
<feature type="transmembrane region" description="Helical" evidence="1">
    <location>
        <begin position="60"/>
        <end position="77"/>
    </location>
</feature>
<feature type="transmembrane region" description="Helical" evidence="1">
    <location>
        <begin position="115"/>
        <end position="133"/>
    </location>
</feature>
<protein>
    <submittedName>
        <fullName evidence="2">DUF4129 domain-containing protein</fullName>
    </submittedName>
</protein>
<feature type="transmembrane region" description="Helical" evidence="1">
    <location>
        <begin position="260"/>
        <end position="281"/>
    </location>
</feature>
<keyword evidence="1" id="KW-1133">Transmembrane helix</keyword>
<feature type="transmembrane region" description="Helical" evidence="1">
    <location>
        <begin position="12"/>
        <end position="30"/>
    </location>
</feature>
<organism evidence="2 3">
    <name type="scientific">Lederbergia citri</name>
    <dbReference type="NCBI Taxonomy" id="2833580"/>
    <lineage>
        <taxon>Bacteria</taxon>
        <taxon>Bacillati</taxon>
        <taxon>Bacillota</taxon>
        <taxon>Bacilli</taxon>
        <taxon>Bacillales</taxon>
        <taxon>Bacillaceae</taxon>
        <taxon>Lederbergia</taxon>
    </lineage>
</organism>
<dbReference type="AlphaFoldDB" id="A0A942TEW8"/>
<reference evidence="2 3" key="1">
    <citation type="submission" date="2021-05" db="EMBL/GenBank/DDBJ databases">
        <title>Novel Bacillus species.</title>
        <authorList>
            <person name="Liu G."/>
        </authorList>
    </citation>
    <scope>NUCLEOTIDE SEQUENCE [LARGE SCALE GENOMIC DNA]</scope>
    <source>
        <strain evidence="3">FJAT-49780</strain>
    </source>
</reference>
<keyword evidence="1" id="KW-0812">Transmembrane</keyword>
<evidence type="ECO:0000313" key="2">
    <source>
        <dbReference type="EMBL" id="MBS4195568.1"/>
    </source>
</evidence>
<comment type="caution">
    <text evidence="2">The sequence shown here is derived from an EMBL/GenBank/DDBJ whole genome shotgun (WGS) entry which is preliminary data.</text>
</comment>
<keyword evidence="1" id="KW-0472">Membrane</keyword>